<accession>A0ABV0N2E8</accession>
<protein>
    <submittedName>
        <fullName evidence="1">Uncharacterized protein</fullName>
    </submittedName>
</protein>
<dbReference type="Proteomes" id="UP001476798">
    <property type="component" value="Unassembled WGS sequence"/>
</dbReference>
<proteinExistence type="predicted"/>
<keyword evidence="2" id="KW-1185">Reference proteome</keyword>
<gene>
    <name evidence="1" type="ORF">GOODEAATRI_015075</name>
</gene>
<reference evidence="1 2" key="1">
    <citation type="submission" date="2021-06" db="EMBL/GenBank/DDBJ databases">
        <authorList>
            <person name="Palmer J.M."/>
        </authorList>
    </citation>
    <scope>NUCLEOTIDE SEQUENCE [LARGE SCALE GENOMIC DNA]</scope>
    <source>
        <strain evidence="1 2">GA_2019</strain>
        <tissue evidence="1">Muscle</tissue>
    </source>
</reference>
<sequence length="109" mass="12592">MKPETESVSSLNIWKFFSGDYVTLFSCEHLSHLQFAIIIIPVVPNQKTSTPDHCQGVESLKRQNFFHSIPKLFQYWEAFKFPSTYSRLPTCAFNEKISGCFITILLELP</sequence>
<evidence type="ECO:0000313" key="1">
    <source>
        <dbReference type="EMBL" id="MEQ2165266.1"/>
    </source>
</evidence>
<comment type="caution">
    <text evidence="1">The sequence shown here is derived from an EMBL/GenBank/DDBJ whole genome shotgun (WGS) entry which is preliminary data.</text>
</comment>
<name>A0ABV0N2E8_9TELE</name>
<organism evidence="1 2">
    <name type="scientific">Goodea atripinnis</name>
    <dbReference type="NCBI Taxonomy" id="208336"/>
    <lineage>
        <taxon>Eukaryota</taxon>
        <taxon>Metazoa</taxon>
        <taxon>Chordata</taxon>
        <taxon>Craniata</taxon>
        <taxon>Vertebrata</taxon>
        <taxon>Euteleostomi</taxon>
        <taxon>Actinopterygii</taxon>
        <taxon>Neopterygii</taxon>
        <taxon>Teleostei</taxon>
        <taxon>Neoteleostei</taxon>
        <taxon>Acanthomorphata</taxon>
        <taxon>Ovalentaria</taxon>
        <taxon>Atherinomorphae</taxon>
        <taxon>Cyprinodontiformes</taxon>
        <taxon>Goodeidae</taxon>
        <taxon>Goodea</taxon>
    </lineage>
</organism>
<dbReference type="EMBL" id="JAHRIO010021087">
    <property type="protein sequence ID" value="MEQ2165266.1"/>
    <property type="molecule type" value="Genomic_DNA"/>
</dbReference>
<evidence type="ECO:0000313" key="2">
    <source>
        <dbReference type="Proteomes" id="UP001476798"/>
    </source>
</evidence>